<organism evidence="1 2">
    <name type="scientific">Lophium mytilinum</name>
    <dbReference type="NCBI Taxonomy" id="390894"/>
    <lineage>
        <taxon>Eukaryota</taxon>
        <taxon>Fungi</taxon>
        <taxon>Dikarya</taxon>
        <taxon>Ascomycota</taxon>
        <taxon>Pezizomycotina</taxon>
        <taxon>Dothideomycetes</taxon>
        <taxon>Pleosporomycetidae</taxon>
        <taxon>Mytilinidiales</taxon>
        <taxon>Mytilinidiaceae</taxon>
        <taxon>Lophium</taxon>
    </lineage>
</organism>
<keyword evidence="2" id="KW-1185">Reference proteome</keyword>
<proteinExistence type="predicted"/>
<dbReference type="EMBL" id="MU004181">
    <property type="protein sequence ID" value="KAF2502133.1"/>
    <property type="molecule type" value="Genomic_DNA"/>
</dbReference>
<gene>
    <name evidence="1" type="ORF">BU16DRAFT_568542</name>
</gene>
<dbReference type="SUPFAM" id="SSF51735">
    <property type="entry name" value="NAD(P)-binding Rossmann-fold domains"/>
    <property type="match status" value="1"/>
</dbReference>
<evidence type="ECO:0000313" key="2">
    <source>
        <dbReference type="Proteomes" id="UP000799750"/>
    </source>
</evidence>
<reference evidence="1" key="1">
    <citation type="journal article" date="2020" name="Stud. Mycol.">
        <title>101 Dothideomycetes genomes: a test case for predicting lifestyles and emergence of pathogens.</title>
        <authorList>
            <person name="Haridas S."/>
            <person name="Albert R."/>
            <person name="Binder M."/>
            <person name="Bloem J."/>
            <person name="Labutti K."/>
            <person name="Salamov A."/>
            <person name="Andreopoulos B."/>
            <person name="Baker S."/>
            <person name="Barry K."/>
            <person name="Bills G."/>
            <person name="Bluhm B."/>
            <person name="Cannon C."/>
            <person name="Castanera R."/>
            <person name="Culley D."/>
            <person name="Daum C."/>
            <person name="Ezra D."/>
            <person name="Gonzalez J."/>
            <person name="Henrissat B."/>
            <person name="Kuo A."/>
            <person name="Liang C."/>
            <person name="Lipzen A."/>
            <person name="Lutzoni F."/>
            <person name="Magnuson J."/>
            <person name="Mondo S."/>
            <person name="Nolan M."/>
            <person name="Ohm R."/>
            <person name="Pangilinan J."/>
            <person name="Park H.-J."/>
            <person name="Ramirez L."/>
            <person name="Alfaro M."/>
            <person name="Sun H."/>
            <person name="Tritt A."/>
            <person name="Yoshinaga Y."/>
            <person name="Zwiers L.-H."/>
            <person name="Turgeon B."/>
            <person name="Goodwin S."/>
            <person name="Spatafora J."/>
            <person name="Crous P."/>
            <person name="Grigoriev I."/>
        </authorList>
    </citation>
    <scope>NUCLEOTIDE SEQUENCE</scope>
    <source>
        <strain evidence="1">CBS 269.34</strain>
    </source>
</reference>
<accession>A0A6A6REG9</accession>
<name>A0A6A6REG9_9PEZI</name>
<dbReference type="OrthoDB" id="674948at2759"/>
<evidence type="ECO:0000313" key="1">
    <source>
        <dbReference type="EMBL" id="KAF2502133.1"/>
    </source>
</evidence>
<dbReference type="AlphaFoldDB" id="A0A6A6REG9"/>
<dbReference type="InterPro" id="IPR036291">
    <property type="entry name" value="NAD(P)-bd_dom_sf"/>
</dbReference>
<dbReference type="PANTHER" id="PTHR40129:SF2">
    <property type="entry name" value="KETOPANTOATE REDUCTASE N-TERMINAL DOMAIN-CONTAINING PROTEIN"/>
    <property type="match status" value="1"/>
</dbReference>
<evidence type="ECO:0008006" key="3">
    <source>
        <dbReference type="Google" id="ProtNLM"/>
    </source>
</evidence>
<protein>
    <recommendedName>
        <fullName evidence="3">NAD(P)-binding protein</fullName>
    </recommendedName>
</protein>
<sequence length="292" mass="32387">MLRPSPSSPVDLLILGAGWTSTFLIPLLSPAHVSYAATTTSGHDDTIPFRFDPKSTETAPYERLPKAKVVLVTFPLVGTGQSKRIVGLYESIHGKGAKWIQLGVTSIWDEKSARAGEGGWADENSPYDTTNERAIAEDELRGLGGVVLDLSGLYGGERVPARWLERVVKTKEEVRAKGCVHFIHGADVARAILAVTERLAEDGPKWIEGRRFIIADLHVYDWWDLTMAWGGKKDEETKGEEDRPPYCKWVGELMVETGVKALPRAPELLGRKLDSRKFWSELGVWPQQGRLA</sequence>
<dbReference type="Proteomes" id="UP000799750">
    <property type="component" value="Unassembled WGS sequence"/>
</dbReference>
<dbReference type="PANTHER" id="PTHR40129">
    <property type="entry name" value="KETOPANTOATE REDUCTASE N-TERMINAL DOMAIN-CONTAINING PROTEIN"/>
    <property type="match status" value="1"/>
</dbReference>
<dbReference type="Gene3D" id="3.40.50.720">
    <property type="entry name" value="NAD(P)-binding Rossmann-like Domain"/>
    <property type="match status" value="1"/>
</dbReference>